<dbReference type="EMBL" id="BPLQ01003683">
    <property type="protein sequence ID" value="GIY02542.1"/>
    <property type="molecule type" value="Genomic_DNA"/>
</dbReference>
<accession>A0AAV4PZQ1</accession>
<proteinExistence type="predicted"/>
<sequence length="96" mass="11148">MHNIWVRYFRRPQIKVDPALHTRSPGRQRQRPLIFDEGSADSLLNLSLRSIAPREHRDPGKKTETQVGTAIPVHGRRWSMHRDLDSFRSGVPPVYP</sequence>
<reference evidence="1 2" key="1">
    <citation type="submission" date="2021-06" db="EMBL/GenBank/DDBJ databases">
        <title>Caerostris darwini draft genome.</title>
        <authorList>
            <person name="Kono N."/>
            <person name="Arakawa K."/>
        </authorList>
    </citation>
    <scope>NUCLEOTIDE SEQUENCE [LARGE SCALE GENOMIC DNA]</scope>
</reference>
<comment type="caution">
    <text evidence="1">The sequence shown here is derived from an EMBL/GenBank/DDBJ whole genome shotgun (WGS) entry which is preliminary data.</text>
</comment>
<keyword evidence="2" id="KW-1185">Reference proteome</keyword>
<evidence type="ECO:0000313" key="2">
    <source>
        <dbReference type="Proteomes" id="UP001054837"/>
    </source>
</evidence>
<organism evidence="1 2">
    <name type="scientific">Caerostris darwini</name>
    <dbReference type="NCBI Taxonomy" id="1538125"/>
    <lineage>
        <taxon>Eukaryota</taxon>
        <taxon>Metazoa</taxon>
        <taxon>Ecdysozoa</taxon>
        <taxon>Arthropoda</taxon>
        <taxon>Chelicerata</taxon>
        <taxon>Arachnida</taxon>
        <taxon>Araneae</taxon>
        <taxon>Araneomorphae</taxon>
        <taxon>Entelegynae</taxon>
        <taxon>Araneoidea</taxon>
        <taxon>Araneidae</taxon>
        <taxon>Caerostris</taxon>
    </lineage>
</organism>
<protein>
    <submittedName>
        <fullName evidence="1">Uncharacterized protein</fullName>
    </submittedName>
</protein>
<gene>
    <name evidence="1" type="ORF">CDAR_111821</name>
</gene>
<evidence type="ECO:0000313" key="1">
    <source>
        <dbReference type="EMBL" id="GIY02542.1"/>
    </source>
</evidence>
<dbReference type="Proteomes" id="UP001054837">
    <property type="component" value="Unassembled WGS sequence"/>
</dbReference>
<dbReference type="AlphaFoldDB" id="A0AAV4PZQ1"/>
<name>A0AAV4PZQ1_9ARAC</name>